<dbReference type="AlphaFoldDB" id="A0A0V0ZWW8"/>
<gene>
    <name evidence="1" type="ORF">T12_4944</name>
</gene>
<protein>
    <submittedName>
        <fullName evidence="1">Uncharacterized protein</fullName>
    </submittedName>
</protein>
<dbReference type="EMBL" id="JYDQ01000070">
    <property type="protein sequence ID" value="KRY16941.1"/>
    <property type="molecule type" value="Genomic_DNA"/>
</dbReference>
<evidence type="ECO:0000313" key="2">
    <source>
        <dbReference type="Proteomes" id="UP000054783"/>
    </source>
</evidence>
<keyword evidence="2" id="KW-1185">Reference proteome</keyword>
<dbReference type="Proteomes" id="UP000054783">
    <property type="component" value="Unassembled WGS sequence"/>
</dbReference>
<evidence type="ECO:0000313" key="1">
    <source>
        <dbReference type="EMBL" id="KRY16941.1"/>
    </source>
</evidence>
<reference evidence="1 2" key="1">
    <citation type="submission" date="2015-01" db="EMBL/GenBank/DDBJ databases">
        <title>Evolution of Trichinella species and genotypes.</title>
        <authorList>
            <person name="Korhonen P.K."/>
            <person name="Edoardo P."/>
            <person name="Giuseppe L.R."/>
            <person name="Gasser R.B."/>
        </authorList>
    </citation>
    <scope>NUCLEOTIDE SEQUENCE [LARGE SCALE GENOMIC DNA]</scope>
    <source>
        <strain evidence="1">ISS2496</strain>
    </source>
</reference>
<accession>A0A0V0ZWW8</accession>
<name>A0A0V0ZWW8_9BILA</name>
<comment type="caution">
    <text evidence="1">The sequence shown here is derived from an EMBL/GenBank/DDBJ whole genome shotgun (WGS) entry which is preliminary data.</text>
</comment>
<sequence>MKFFNNGNGEAIGETGIAQASKYKKCHMKLGKKVARYQIATKNHTLSHSEQSFVGKIRLTLQFSLTNSNLIFNFALHRMRMVEIFSKLRIINSYEENMQFKSQAKQTSEI</sequence>
<organism evidence="1 2">
    <name type="scientific">Trichinella patagoniensis</name>
    <dbReference type="NCBI Taxonomy" id="990121"/>
    <lineage>
        <taxon>Eukaryota</taxon>
        <taxon>Metazoa</taxon>
        <taxon>Ecdysozoa</taxon>
        <taxon>Nematoda</taxon>
        <taxon>Enoplea</taxon>
        <taxon>Dorylaimia</taxon>
        <taxon>Trichinellida</taxon>
        <taxon>Trichinellidae</taxon>
        <taxon>Trichinella</taxon>
    </lineage>
</organism>
<proteinExistence type="predicted"/>